<comment type="caution">
    <text evidence="1">The sequence shown here is derived from an EMBL/GenBank/DDBJ whole genome shotgun (WGS) entry which is preliminary data.</text>
</comment>
<evidence type="ECO:0000313" key="1">
    <source>
        <dbReference type="EMBL" id="KAK9083321.1"/>
    </source>
</evidence>
<reference evidence="1 2" key="1">
    <citation type="submission" date="2024-01" db="EMBL/GenBank/DDBJ databases">
        <title>Genome assemblies of Stephania.</title>
        <authorList>
            <person name="Yang L."/>
        </authorList>
    </citation>
    <scope>NUCLEOTIDE SEQUENCE [LARGE SCALE GENOMIC DNA]</scope>
    <source>
        <strain evidence="1">JXDWG</strain>
        <tissue evidence="1">Leaf</tissue>
    </source>
</reference>
<dbReference type="InterPro" id="IPR044802">
    <property type="entry name" value="NADKc-like"/>
</dbReference>
<organism evidence="1 2">
    <name type="scientific">Stephania cephalantha</name>
    <dbReference type="NCBI Taxonomy" id="152367"/>
    <lineage>
        <taxon>Eukaryota</taxon>
        <taxon>Viridiplantae</taxon>
        <taxon>Streptophyta</taxon>
        <taxon>Embryophyta</taxon>
        <taxon>Tracheophyta</taxon>
        <taxon>Spermatophyta</taxon>
        <taxon>Magnoliopsida</taxon>
        <taxon>Ranunculales</taxon>
        <taxon>Menispermaceae</taxon>
        <taxon>Menispermoideae</taxon>
        <taxon>Cissampelideae</taxon>
        <taxon>Stephania</taxon>
    </lineage>
</organism>
<evidence type="ECO:0000313" key="2">
    <source>
        <dbReference type="Proteomes" id="UP001419268"/>
    </source>
</evidence>
<dbReference type="Proteomes" id="UP001419268">
    <property type="component" value="Unassembled WGS sequence"/>
</dbReference>
<dbReference type="EMBL" id="JBBNAG010000013">
    <property type="protein sequence ID" value="KAK9083321.1"/>
    <property type="molecule type" value="Genomic_DNA"/>
</dbReference>
<keyword evidence="2" id="KW-1185">Reference proteome</keyword>
<accession>A0AAP0DYE7</accession>
<dbReference type="AlphaFoldDB" id="A0AAP0DYE7"/>
<name>A0AAP0DYE7_9MAGN</name>
<dbReference type="PANTHER" id="PTHR31153:SF1">
    <property type="entry name" value="CALMODULIN CALCIUM-DEPENDENT NAD KINASE"/>
    <property type="match status" value="1"/>
</dbReference>
<protein>
    <submittedName>
        <fullName evidence="1">Uncharacterized protein</fullName>
    </submittedName>
</protein>
<gene>
    <name evidence="1" type="ORF">Scep_029792</name>
</gene>
<proteinExistence type="predicted"/>
<sequence length="61" mass="6545">MYYIRPFWSGAAADAVVVEADAFKETDVIYKALSAGGHEDMLQTAELVTQSGHTNTVVGVL</sequence>
<dbReference type="PANTHER" id="PTHR31153">
    <property type="entry name" value="CALMODULIN CALCIUM-DEPENDENT NAD KINASE"/>
    <property type="match status" value="1"/>
</dbReference>